<proteinExistence type="predicted"/>
<protein>
    <submittedName>
        <fullName evidence="1">Uncharacterized protein</fullName>
    </submittedName>
</protein>
<dbReference type="RefSeq" id="WP_119701904.1">
    <property type="nucleotide sequence ID" value="NZ_QJSA01000015.1"/>
</dbReference>
<dbReference type="OrthoDB" id="6396059at2"/>
<comment type="caution">
    <text evidence="1">The sequence shown here is derived from an EMBL/GenBank/DDBJ whole genome shotgun (WGS) entry which is preliminary data.</text>
</comment>
<dbReference type="EMBL" id="QJSA01000015">
    <property type="protein sequence ID" value="RHW20035.1"/>
    <property type="molecule type" value="Genomic_DNA"/>
</dbReference>
<gene>
    <name evidence="1" type="ORF">C2846_15555</name>
</gene>
<evidence type="ECO:0000313" key="2">
    <source>
        <dbReference type="Proteomes" id="UP000265745"/>
    </source>
</evidence>
<keyword evidence="2" id="KW-1185">Reference proteome</keyword>
<evidence type="ECO:0000313" key="1">
    <source>
        <dbReference type="EMBL" id="RHW20035.1"/>
    </source>
</evidence>
<dbReference type="AlphaFoldDB" id="A0A396S9C3"/>
<dbReference type="Proteomes" id="UP000265745">
    <property type="component" value="Unassembled WGS sequence"/>
</dbReference>
<name>A0A396S9C3_9PSED</name>
<sequence>MLFKEKLLLSNCDSVRGLSGPEWRKRFLTGLAFADGVVLSPNTLIDNAEVVQALSQQNVIKYLNEEGSGKLVIRGFNLSQYTSLLDYYQALPDNFIISSLPGAPSKGQLSSQQQHELLHRLQRLQQALGEVKPRLETLVLARESLRDEIFRRLDSPDAVGQVFESDGERTLFMLRGQQCISRSDWYSHAQAFFHSRGQDAFARFRAEVIDPAYNALFAVPNEGFLQDNIRFLQGVPEAVLDSGIAFKALRREIELIQYPLKVFNFISSLGAGEVARFLTDEALNYLEDKMTDVGEGYLTRRNWFGMYPRLRQFMGLEIK</sequence>
<reference evidence="1 2" key="1">
    <citation type="submission" date="2018-06" db="EMBL/GenBank/DDBJ databases">
        <title>Pseudomonas jilinensis sp. nov., isolated from the production water of Jilin Oilfield in China.</title>
        <authorList>
            <person name="Wang J."/>
        </authorList>
    </citation>
    <scope>NUCLEOTIDE SEQUENCE [LARGE SCALE GENOMIC DNA]</scope>
    <source>
        <strain evidence="1 2">JS15-10A1</strain>
    </source>
</reference>
<organism evidence="1 2">
    <name type="scientific">Pseudomonas jilinensis</name>
    <dbReference type="NCBI Taxonomy" id="2078689"/>
    <lineage>
        <taxon>Bacteria</taxon>
        <taxon>Pseudomonadati</taxon>
        <taxon>Pseudomonadota</taxon>
        <taxon>Gammaproteobacteria</taxon>
        <taxon>Pseudomonadales</taxon>
        <taxon>Pseudomonadaceae</taxon>
        <taxon>Pseudomonas</taxon>
    </lineage>
</organism>
<accession>A0A396S9C3</accession>